<dbReference type="AlphaFoldDB" id="A0A5E8CLD8"/>
<dbReference type="EMBL" id="CABVLZ010000001">
    <property type="protein sequence ID" value="VVU94562.1"/>
    <property type="molecule type" value="Genomic_DNA"/>
</dbReference>
<evidence type="ECO:0000313" key="1">
    <source>
        <dbReference type="EMBL" id="VVU94562.1"/>
    </source>
</evidence>
<accession>A0A5E8CLD8</accession>
<dbReference type="InterPro" id="IPR015797">
    <property type="entry name" value="NUDIX_hydrolase-like_dom_sf"/>
</dbReference>
<sequence length="181" mass="21488">MAQVFLTEDNKEIKSAGIIFYAYKKKKTYLLLQNDNERWCDLGGKKDKEDTCPEDIAAREAAEESNCCFVSSHRILDKEKVIELLPKCQEYLKSKIVYQSQSLYLPKSKYMLYFVRISNKEKVKLKKNDFSNVEFFSNIEREMDWISLNKYKELLLEKKIHVRLNDKNVTNYLNFLNSIIK</sequence>
<organism evidence="1">
    <name type="scientific">seawater metagenome</name>
    <dbReference type="NCBI Taxonomy" id="1561972"/>
    <lineage>
        <taxon>unclassified sequences</taxon>
        <taxon>metagenomes</taxon>
        <taxon>ecological metagenomes</taxon>
    </lineage>
</organism>
<reference evidence="1" key="1">
    <citation type="submission" date="2019-09" db="EMBL/GenBank/DDBJ databases">
        <authorList>
            <person name="Needham M D."/>
        </authorList>
    </citation>
    <scope>NUCLEOTIDE SEQUENCE</scope>
</reference>
<protein>
    <submittedName>
        <fullName evidence="1">Uncharacterized protein</fullName>
    </submittedName>
</protein>
<proteinExistence type="predicted"/>
<name>A0A5E8CLD8_9ZZZZ</name>
<dbReference type="Gene3D" id="3.90.79.10">
    <property type="entry name" value="Nucleoside Triphosphate Pyrophosphohydrolase"/>
    <property type="match status" value="1"/>
</dbReference>
<gene>
    <name evidence="1" type="ORF">CPAV1605_287</name>
</gene>
<dbReference type="SUPFAM" id="SSF55811">
    <property type="entry name" value="Nudix"/>
    <property type="match status" value="1"/>
</dbReference>